<dbReference type="EMBL" id="JWJG01000028">
    <property type="protein sequence ID" value="KIF83944.1"/>
    <property type="molecule type" value="Genomic_DNA"/>
</dbReference>
<reference evidence="4 5" key="1">
    <citation type="submission" date="2014-12" db="EMBL/GenBank/DDBJ databases">
        <title>Denitrispirillum autotrophicum gen. nov., sp. nov., Denitrifying, Facultatively Autotrophic Bacteria Isolated from Rice Paddy Soil.</title>
        <authorList>
            <person name="Ishii S."/>
            <person name="Ashida N."/>
            <person name="Ohno H."/>
            <person name="Otsuka S."/>
            <person name="Yokota A."/>
            <person name="Senoo K."/>
        </authorList>
    </citation>
    <scope>NUCLEOTIDE SEQUENCE [LARGE SCALE GENOMIC DNA]</scope>
    <source>
        <strain evidence="4 5">TSA66</strain>
    </source>
</reference>
<evidence type="ECO:0000256" key="2">
    <source>
        <dbReference type="SAM" id="SignalP"/>
    </source>
</evidence>
<comment type="caution">
    <text evidence="4">The sequence shown here is derived from an EMBL/GenBank/DDBJ whole genome shotgun (WGS) entry which is preliminary data.</text>
</comment>
<dbReference type="InterPro" id="IPR001638">
    <property type="entry name" value="Solute-binding_3/MltF_N"/>
</dbReference>
<gene>
    <name evidence="4" type="ORF">TSA66_23285</name>
</gene>
<feature type="chain" id="PRO_5002146397" description="Solute-binding protein family 3/N-terminal domain-containing protein" evidence="2">
    <location>
        <begin position="19"/>
        <end position="246"/>
    </location>
</feature>
<evidence type="ECO:0000313" key="4">
    <source>
        <dbReference type="EMBL" id="KIF83944.1"/>
    </source>
</evidence>
<evidence type="ECO:0000259" key="3">
    <source>
        <dbReference type="SMART" id="SM00062"/>
    </source>
</evidence>
<evidence type="ECO:0000313" key="5">
    <source>
        <dbReference type="Proteomes" id="UP000031572"/>
    </source>
</evidence>
<accession>A0A0C2BVA9</accession>
<sequence length="246" mass="27369">MKTLSVAIALSAAATVQAREITMIFGLALPPYVIQESNSGFEIDIIRAALAVKGHTLKPTYASFLVVPKMLKEKQADAAQRGNPDLKEGEGFYYASEPTVVYQDNAITLKKNNLKIDSLADLHGKSIVSFQGATQFLGPDFAAAVKGNPHYQESSNERRKLQMLYANSAQVYTGDVNIFKYYRNTVKNDVDTTQEVVYHKVFPINTDVTRDAVFLDKQVRDDFNAGLKQLKSSGQYQQIIKKYVSD</sequence>
<dbReference type="Proteomes" id="UP000031572">
    <property type="component" value="Unassembled WGS sequence"/>
</dbReference>
<keyword evidence="1 2" id="KW-0732">Signal</keyword>
<protein>
    <recommendedName>
        <fullName evidence="3">Solute-binding protein family 3/N-terminal domain-containing protein</fullName>
    </recommendedName>
</protein>
<dbReference type="Gene3D" id="3.40.190.10">
    <property type="entry name" value="Periplasmic binding protein-like II"/>
    <property type="match status" value="2"/>
</dbReference>
<dbReference type="PANTHER" id="PTHR35936:SF25">
    <property type="entry name" value="ABC TRANSPORTER SUBSTRATE-BINDING PROTEIN"/>
    <property type="match status" value="1"/>
</dbReference>
<dbReference type="AlphaFoldDB" id="A0A0C2BVA9"/>
<dbReference type="Pfam" id="PF00497">
    <property type="entry name" value="SBP_bac_3"/>
    <property type="match status" value="1"/>
</dbReference>
<dbReference type="SUPFAM" id="SSF53850">
    <property type="entry name" value="Periplasmic binding protein-like II"/>
    <property type="match status" value="1"/>
</dbReference>
<dbReference type="PANTHER" id="PTHR35936">
    <property type="entry name" value="MEMBRANE-BOUND LYTIC MUREIN TRANSGLYCOSYLASE F"/>
    <property type="match status" value="1"/>
</dbReference>
<feature type="signal peptide" evidence="2">
    <location>
        <begin position="1"/>
        <end position="18"/>
    </location>
</feature>
<dbReference type="SMART" id="SM00062">
    <property type="entry name" value="PBPb"/>
    <property type="match status" value="1"/>
</dbReference>
<keyword evidence="5" id="KW-1185">Reference proteome</keyword>
<proteinExistence type="predicted"/>
<name>A0A0C2BVA9_9BURK</name>
<feature type="domain" description="Solute-binding protein family 3/N-terminal" evidence="3">
    <location>
        <begin position="20"/>
        <end position="246"/>
    </location>
</feature>
<evidence type="ECO:0000256" key="1">
    <source>
        <dbReference type="ARBA" id="ARBA00022729"/>
    </source>
</evidence>
<organism evidence="4 5">
    <name type="scientific">Noviherbaspirillum autotrophicum</name>
    <dbReference type="NCBI Taxonomy" id="709839"/>
    <lineage>
        <taxon>Bacteria</taxon>
        <taxon>Pseudomonadati</taxon>
        <taxon>Pseudomonadota</taxon>
        <taxon>Betaproteobacteria</taxon>
        <taxon>Burkholderiales</taxon>
        <taxon>Oxalobacteraceae</taxon>
        <taxon>Noviherbaspirillum</taxon>
    </lineage>
</organism>
<dbReference type="STRING" id="709839.TSA66_23285"/>